<accession>A0A2N9FC62</accession>
<organism evidence="3">
    <name type="scientific">Fagus sylvatica</name>
    <name type="common">Beechnut</name>
    <dbReference type="NCBI Taxonomy" id="28930"/>
    <lineage>
        <taxon>Eukaryota</taxon>
        <taxon>Viridiplantae</taxon>
        <taxon>Streptophyta</taxon>
        <taxon>Embryophyta</taxon>
        <taxon>Tracheophyta</taxon>
        <taxon>Spermatophyta</taxon>
        <taxon>Magnoliopsida</taxon>
        <taxon>eudicotyledons</taxon>
        <taxon>Gunneridae</taxon>
        <taxon>Pentapetalae</taxon>
        <taxon>rosids</taxon>
        <taxon>fabids</taxon>
        <taxon>Fagales</taxon>
        <taxon>Fagaceae</taxon>
        <taxon>Fagus</taxon>
    </lineage>
</organism>
<name>A0A2N9FC62_FAGSY</name>
<evidence type="ECO:0000256" key="1">
    <source>
        <dbReference type="SAM" id="Coils"/>
    </source>
</evidence>
<protein>
    <recommendedName>
        <fullName evidence="4">Maternal effect embryo arrest 22</fullName>
    </recommendedName>
</protein>
<feature type="region of interest" description="Disordered" evidence="2">
    <location>
        <begin position="300"/>
        <end position="344"/>
    </location>
</feature>
<reference evidence="3" key="1">
    <citation type="submission" date="2018-02" db="EMBL/GenBank/DDBJ databases">
        <authorList>
            <person name="Cohen D.B."/>
            <person name="Kent A.D."/>
        </authorList>
    </citation>
    <scope>NUCLEOTIDE SEQUENCE</scope>
</reference>
<evidence type="ECO:0000256" key="2">
    <source>
        <dbReference type="SAM" id="MobiDB-lite"/>
    </source>
</evidence>
<dbReference type="PANTHER" id="PTHR35480:SF1">
    <property type="entry name" value="MATERNAL EFFECT EMBRYO ARREST 22"/>
    <property type="match status" value="1"/>
</dbReference>
<feature type="coiled-coil region" evidence="1">
    <location>
        <begin position="516"/>
        <end position="543"/>
    </location>
</feature>
<gene>
    <name evidence="3" type="ORF">FSB_LOCUS12256</name>
</gene>
<feature type="coiled-coil region" evidence="1">
    <location>
        <begin position="401"/>
        <end position="480"/>
    </location>
</feature>
<evidence type="ECO:0000313" key="3">
    <source>
        <dbReference type="EMBL" id="SPC84374.1"/>
    </source>
</evidence>
<dbReference type="PANTHER" id="PTHR35480">
    <property type="entry name" value="MATERNAL EFFECT EMBRYO ARREST 22"/>
    <property type="match status" value="1"/>
</dbReference>
<keyword evidence="1" id="KW-0175">Coiled coil</keyword>
<evidence type="ECO:0008006" key="4">
    <source>
        <dbReference type="Google" id="ProtNLM"/>
    </source>
</evidence>
<sequence>MADTSKLTDCKTKSTMVLVDEALQIALSVAQRLPPVTVPLLDALGRGFGFRSLGFGSHGCLCFGGLGGLILDLWFWSGIESASCEMAADAAGEVGAGNACCKVWKEKYANLENKRNALRHAVNILQPQIDRFQADNAKLRKAYEEEQARADNEKEGRLKESIARVSLENEITTLKSEISSLRQKENTNALDRNEGEKEIKRLKELLEKEKRRADAERKSAEGEKKKAAEELKSIKAEKSKADEQRSTAKIEREKAEQYRLQLEILKKEADEAKSKLAAETLKFEQANKKLEAEKRKAIQERKRAESEMAKVEEQRKLAEANGKKALEEKRRAENLSRQLEENRQSAEELQKEILEFVSSGNSAHSHGGQVDNKSNPEYEKMKDRIQSKILNVKGDEPKLVLELLKESKKRFEIEKQKVIREKKHADIEMEKVEEQKRHVEVNWKKAMEEKCRADQLSQQLQEDKRTIEELQKKIHELQSFRKLVEGSAVSHRRVIHSEDSNVKLLKKQLKLEKLQVKHAKQVAKFEKSRYRNLQQELGCLKLEFDKFANHLDILNNSFSPSAEGIDDLEKTGHIACMQRLNMKKQLCSMEPSQAHFQRENELQMPSCIDMDSSDTCGQTLQPSAPLLSLSGGNFAESISGINSTLESPLGCSNRKLLQTSTINSSTASFSDGQLMGSQERGAFSVTTSAKLVEENLNTQPTISNLSGEVTKIRFNEKFAKVAENNVKIPDSNDVGRVCEHIKKRKRVLDSVESIEYLYSKGKKLNTQIEEKLSILHGMLGRQVGNQLGEGRCLAPNLQCIPYPMLDGFRKSWKSHDEVLEKHFCESDGRKKTEKVETEVLKDAIDLGTLVSFEDVADGDHMKLLALDNAADEESYRVALEVPLSPSLPNIDFHGVESFDVDNSEALVVECAYEGLSTNKENLVGMSNLPISRHGELKFPVESELGPSHDDIPKYCVVFPDMRDRNTVYRIFCAAKTCIARCCLLSQTEWVVPKILLALKMEENLLLVEKVCVFFTLLLLNFSTAAPRKFGSVLNKDSILCMDSFARHIQAVMSDVETRSIFADFGCVDELLSLIEDFLIFGRVIVYDNVSSETFIECDSRIDFLLDGVNIVLLYVAASADVLVAGSIILASICASIDHIGFICETSYNIFLRRACDSSLVLTILHVFAYLGGQKFFSLSNYKLMMMVLKSIVMLLEGVNLSVDAASCPSSVSKFQLQFHPCVKCPFSEGAISVDTLTLLLLELLQNIAVFGTTNHDVIKSFNALNSGVLCDNFKSEQYSSHEEVLCVADLNCEVSCGLDKCEMPTTKSDSAVKWTLCHLSDVLSLVELIACNMSWDWTSIKMVPQLLKVLESCVLENFAAAIVVLLGQLGMLGVDAGGYEDTGVENLRCNLSAFLSRDATMKAGLPIQIATVTALLGLLPLDFETLVQSNVKLQATASQSVLVDFIRRWFSLLSKEQQELSVSLLQTAGVKEK</sequence>
<proteinExistence type="predicted"/>
<feature type="region of interest" description="Disordered" evidence="2">
    <location>
        <begin position="209"/>
        <end position="252"/>
    </location>
</feature>
<dbReference type="EMBL" id="OIVN01000705">
    <property type="protein sequence ID" value="SPC84374.1"/>
    <property type="molecule type" value="Genomic_DNA"/>
</dbReference>